<evidence type="ECO:0000313" key="4">
    <source>
        <dbReference type="Proteomes" id="UP000183471"/>
    </source>
</evidence>
<protein>
    <submittedName>
        <fullName evidence="3">CHAD domain-containing protein</fullName>
    </submittedName>
</protein>
<dbReference type="InterPro" id="IPR038186">
    <property type="entry name" value="CHAD_dom_sf"/>
</dbReference>
<evidence type="ECO:0000313" key="3">
    <source>
        <dbReference type="EMBL" id="SDQ97553.1"/>
    </source>
</evidence>
<name>A0ABY0TKI3_9PROT</name>
<dbReference type="PANTHER" id="PTHR39339">
    <property type="entry name" value="SLR1444 PROTEIN"/>
    <property type="match status" value="1"/>
</dbReference>
<accession>A0ABY0TKI3</accession>
<dbReference type="EMBL" id="FNKY01000001">
    <property type="protein sequence ID" value="SDQ97553.1"/>
    <property type="molecule type" value="Genomic_DNA"/>
</dbReference>
<proteinExistence type="predicted"/>
<evidence type="ECO:0000259" key="2">
    <source>
        <dbReference type="PROSITE" id="PS51708"/>
    </source>
</evidence>
<dbReference type="Pfam" id="PF05235">
    <property type="entry name" value="CHAD"/>
    <property type="match status" value="1"/>
</dbReference>
<keyword evidence="4" id="KW-1185">Reference proteome</keyword>
<feature type="region of interest" description="Disordered" evidence="1">
    <location>
        <begin position="298"/>
        <end position="324"/>
    </location>
</feature>
<evidence type="ECO:0000256" key="1">
    <source>
        <dbReference type="SAM" id="MobiDB-lite"/>
    </source>
</evidence>
<dbReference type="SMART" id="SM00880">
    <property type="entry name" value="CHAD"/>
    <property type="match status" value="1"/>
</dbReference>
<feature type="compositionally biased region" description="Polar residues" evidence="1">
    <location>
        <begin position="310"/>
        <end position="324"/>
    </location>
</feature>
<dbReference type="PANTHER" id="PTHR39339:SF1">
    <property type="entry name" value="CHAD DOMAIN-CONTAINING PROTEIN"/>
    <property type="match status" value="1"/>
</dbReference>
<dbReference type="Proteomes" id="UP000183471">
    <property type="component" value="Unassembled WGS sequence"/>
</dbReference>
<reference evidence="3 4" key="1">
    <citation type="submission" date="2016-10" db="EMBL/GenBank/DDBJ databases">
        <authorList>
            <person name="Varghese N."/>
            <person name="Submissions S."/>
        </authorList>
    </citation>
    <scope>NUCLEOTIDE SEQUENCE [LARGE SCALE GENOMIC DNA]</scope>
    <source>
        <strain evidence="3 4">Nl1</strain>
    </source>
</reference>
<feature type="domain" description="CHAD" evidence="2">
    <location>
        <begin position="10"/>
        <end position="289"/>
    </location>
</feature>
<dbReference type="PROSITE" id="PS51708">
    <property type="entry name" value="CHAD"/>
    <property type="match status" value="1"/>
</dbReference>
<dbReference type="Gene3D" id="1.40.20.10">
    <property type="entry name" value="CHAD domain"/>
    <property type="match status" value="1"/>
</dbReference>
<dbReference type="RefSeq" id="WP_074633900.1">
    <property type="nucleotide sequence ID" value="NZ_FNKY01000001.1"/>
</dbReference>
<gene>
    <name evidence="3" type="ORF">SAMN05216402_3074</name>
</gene>
<dbReference type="InterPro" id="IPR007899">
    <property type="entry name" value="CHAD_dom"/>
</dbReference>
<sequence length="324" mass="36453">MKRALQTARSATSGNPAYGMLHTAISEALKHLKAPPPISDESIHDARKSLKKARAALRLLQDGMSKHTYEAGNSGLRDAGRFLSPFRDARSLIDAFDSLHDRYGDKLQGVNLAPLQKILHANLTKARRHFLHTPTELKNCIRLLKDCTTLAKKEEFSSIDSETIEKGLRRIYRKGCEARAEADTARTPEALHEWRKQVKYLLNTVEALHPHEKRGVVKILKWIDQLADYLGNDHDLAMLSQEIARGTYASVNSEVIKTLHGLIDRRRTKLQKKAFSLGKKLYDWKPKRFTQRILKQISPASPTAAAPSVIKSSPTNDRQQKASG</sequence>
<comment type="caution">
    <text evidence="3">The sequence shown here is derived from an EMBL/GenBank/DDBJ whole genome shotgun (WGS) entry which is preliminary data.</text>
</comment>
<feature type="compositionally biased region" description="Low complexity" evidence="1">
    <location>
        <begin position="298"/>
        <end position="308"/>
    </location>
</feature>
<organism evidence="3 4">
    <name type="scientific">Nitrosospira multiformis</name>
    <dbReference type="NCBI Taxonomy" id="1231"/>
    <lineage>
        <taxon>Bacteria</taxon>
        <taxon>Pseudomonadati</taxon>
        <taxon>Pseudomonadota</taxon>
        <taxon>Betaproteobacteria</taxon>
        <taxon>Nitrosomonadales</taxon>
        <taxon>Nitrosomonadaceae</taxon>
        <taxon>Nitrosospira</taxon>
    </lineage>
</organism>